<dbReference type="AlphaFoldDB" id="A0A7S2C4T0"/>
<evidence type="ECO:0000256" key="8">
    <source>
        <dbReference type="ARBA" id="ARBA00023098"/>
    </source>
</evidence>
<dbReference type="GO" id="GO:0004144">
    <property type="term" value="F:diacylglycerol O-acyltransferase activity"/>
    <property type="evidence" value="ECO:0007669"/>
    <property type="project" value="TreeGrafter"/>
</dbReference>
<evidence type="ECO:0000256" key="3">
    <source>
        <dbReference type="ARBA" id="ARBA00022516"/>
    </source>
</evidence>
<keyword evidence="3" id="KW-0444">Lipid biosynthesis</keyword>
<dbReference type="EC" id="2.3.1.-" evidence="11"/>
<evidence type="ECO:0000256" key="10">
    <source>
        <dbReference type="ARBA" id="ARBA00023315"/>
    </source>
</evidence>
<proteinExistence type="inferred from homology"/>
<gene>
    <name evidence="13" type="ORF">DSPE1174_LOCUS12238</name>
</gene>
<keyword evidence="10" id="KW-0012">Acyltransferase</keyword>
<dbReference type="PANTHER" id="PTHR12317">
    <property type="entry name" value="DIACYLGLYCEROL O-ACYLTRANSFERASE"/>
    <property type="match status" value="1"/>
</dbReference>
<evidence type="ECO:0000256" key="7">
    <source>
        <dbReference type="ARBA" id="ARBA00022989"/>
    </source>
</evidence>
<name>A0A7S2C4T0_9STRA</name>
<keyword evidence="12" id="KW-0175">Coiled coil</keyword>
<dbReference type="CDD" id="cd07987">
    <property type="entry name" value="LPLAT_MGAT-like"/>
    <property type="match status" value="1"/>
</dbReference>
<evidence type="ECO:0000256" key="4">
    <source>
        <dbReference type="ARBA" id="ARBA00022679"/>
    </source>
</evidence>
<evidence type="ECO:0000313" key="13">
    <source>
        <dbReference type="EMBL" id="CAD9415683.1"/>
    </source>
</evidence>
<feature type="transmembrane region" description="Helical" evidence="11">
    <location>
        <begin position="20"/>
        <end position="44"/>
    </location>
</feature>
<dbReference type="EMBL" id="HBGS01024069">
    <property type="protein sequence ID" value="CAD9415683.1"/>
    <property type="molecule type" value="Transcribed_RNA"/>
</dbReference>
<protein>
    <recommendedName>
        <fullName evidence="11">Acyltransferase</fullName>
        <ecNumber evidence="11">2.3.1.-</ecNumber>
    </recommendedName>
</protein>
<dbReference type="GO" id="GO:0019432">
    <property type="term" value="P:triglyceride biosynthetic process"/>
    <property type="evidence" value="ECO:0007669"/>
    <property type="project" value="TreeGrafter"/>
</dbReference>
<sequence length="340" mass="38583">MPSPTKILYEAKKPRPGTVIFTSATSFAIVASAFWVPLAFAWSARRIVSMDEKNSDEEEALERKKTERKKKKRRAIGIFILCAILAWMPIRRWRWLHQLSVWDIWFEHLQVKVIGEEPPRRQLLYAIVPHGVFPFSLGFAALGHLREKIFRLERIIVANAVMWVPVLRHIAGWLGVIQADREKVSAALSSGATVAVAPGGIGEMFYPRPGCPPDHEYALLRQRKGFIRMALQHGVPLVPVYVFGSNQLLRRLPMPAIVERFSRYIQASLVVPFGRWGLPIPFPVPLLYAIGDPIDVGLPSTNPSDAQVDGLHARFCDALVDLFNKHRHEYGWGHKELRLV</sequence>
<keyword evidence="6 11" id="KW-0256">Endoplasmic reticulum</keyword>
<feature type="transmembrane region" description="Helical" evidence="11">
    <location>
        <begin position="155"/>
        <end position="176"/>
    </location>
</feature>
<dbReference type="PANTHER" id="PTHR12317:SF63">
    <property type="entry name" value="DIACYLGLYCEROL O-ACYLTRANSFERASE 2"/>
    <property type="match status" value="1"/>
</dbReference>
<keyword evidence="7 11" id="KW-1133">Transmembrane helix</keyword>
<dbReference type="Pfam" id="PF03982">
    <property type="entry name" value="DAGAT"/>
    <property type="match status" value="1"/>
</dbReference>
<keyword evidence="8" id="KW-0443">Lipid metabolism</keyword>
<feature type="coiled-coil region" evidence="12">
    <location>
        <begin position="47"/>
        <end position="74"/>
    </location>
</feature>
<comment type="similarity">
    <text evidence="2 11">Belongs to the diacylglycerol acyltransferase family.</text>
</comment>
<keyword evidence="5 11" id="KW-0812">Transmembrane</keyword>
<dbReference type="InterPro" id="IPR007130">
    <property type="entry name" value="DAGAT"/>
</dbReference>
<evidence type="ECO:0000256" key="12">
    <source>
        <dbReference type="SAM" id="Coils"/>
    </source>
</evidence>
<evidence type="ECO:0000256" key="2">
    <source>
        <dbReference type="ARBA" id="ARBA00005420"/>
    </source>
</evidence>
<dbReference type="GO" id="GO:0005789">
    <property type="term" value="C:endoplasmic reticulum membrane"/>
    <property type="evidence" value="ECO:0007669"/>
    <property type="project" value="UniProtKB-SubCell"/>
</dbReference>
<organism evidence="13">
    <name type="scientific">Octactis speculum</name>
    <dbReference type="NCBI Taxonomy" id="3111310"/>
    <lineage>
        <taxon>Eukaryota</taxon>
        <taxon>Sar</taxon>
        <taxon>Stramenopiles</taxon>
        <taxon>Ochrophyta</taxon>
        <taxon>Dictyochophyceae</taxon>
        <taxon>Dictyochales</taxon>
        <taxon>Dictyochaceae</taxon>
        <taxon>Octactis</taxon>
    </lineage>
</organism>
<evidence type="ECO:0000256" key="11">
    <source>
        <dbReference type="RuleBase" id="RU367023"/>
    </source>
</evidence>
<keyword evidence="4 11" id="KW-0808">Transferase</keyword>
<evidence type="ECO:0000256" key="5">
    <source>
        <dbReference type="ARBA" id="ARBA00022692"/>
    </source>
</evidence>
<evidence type="ECO:0000256" key="6">
    <source>
        <dbReference type="ARBA" id="ARBA00022824"/>
    </source>
</evidence>
<accession>A0A7S2C4T0</accession>
<feature type="transmembrane region" description="Helical" evidence="11">
    <location>
        <begin position="73"/>
        <end position="90"/>
    </location>
</feature>
<evidence type="ECO:0000256" key="1">
    <source>
        <dbReference type="ARBA" id="ARBA00004477"/>
    </source>
</evidence>
<dbReference type="SUPFAM" id="SSF69593">
    <property type="entry name" value="Glycerol-3-phosphate (1)-acyltransferase"/>
    <property type="match status" value="1"/>
</dbReference>
<evidence type="ECO:0000256" key="9">
    <source>
        <dbReference type="ARBA" id="ARBA00023136"/>
    </source>
</evidence>
<feature type="transmembrane region" description="Helical" evidence="11">
    <location>
        <begin position="123"/>
        <end position="143"/>
    </location>
</feature>
<comment type="subcellular location">
    <subcellularLocation>
        <location evidence="1 11">Endoplasmic reticulum membrane</location>
        <topology evidence="1 11">Multi-pass membrane protein</topology>
    </subcellularLocation>
</comment>
<keyword evidence="9 11" id="KW-0472">Membrane</keyword>
<reference evidence="13" key="1">
    <citation type="submission" date="2021-01" db="EMBL/GenBank/DDBJ databases">
        <authorList>
            <person name="Corre E."/>
            <person name="Pelletier E."/>
            <person name="Niang G."/>
            <person name="Scheremetjew M."/>
            <person name="Finn R."/>
            <person name="Kale V."/>
            <person name="Holt S."/>
            <person name="Cochrane G."/>
            <person name="Meng A."/>
            <person name="Brown T."/>
            <person name="Cohen L."/>
        </authorList>
    </citation>
    <scope>NUCLEOTIDE SEQUENCE</scope>
    <source>
        <strain evidence="13">CCMP1381</strain>
    </source>
</reference>